<name>A0A9Q1JTU6_9CARY</name>
<reference evidence="2" key="1">
    <citation type="submission" date="2022-04" db="EMBL/GenBank/DDBJ databases">
        <title>Carnegiea gigantea Genome sequencing and assembly v2.</title>
        <authorList>
            <person name="Copetti D."/>
            <person name="Sanderson M.J."/>
            <person name="Burquez A."/>
            <person name="Wojciechowski M.F."/>
        </authorList>
    </citation>
    <scope>NUCLEOTIDE SEQUENCE</scope>
    <source>
        <strain evidence="2">SGP5-SGP5p</strain>
        <tissue evidence="2">Aerial part</tissue>
    </source>
</reference>
<evidence type="ECO:0000313" key="3">
    <source>
        <dbReference type="Proteomes" id="UP001153076"/>
    </source>
</evidence>
<keyword evidence="3" id="KW-1185">Reference proteome</keyword>
<proteinExistence type="predicted"/>
<dbReference type="EMBL" id="JAKOGI010000745">
    <property type="protein sequence ID" value="KAJ8430884.1"/>
    <property type="molecule type" value="Genomic_DNA"/>
</dbReference>
<protein>
    <submittedName>
        <fullName evidence="2">Uncharacterized protein</fullName>
    </submittedName>
</protein>
<dbReference type="Proteomes" id="UP001153076">
    <property type="component" value="Unassembled WGS sequence"/>
</dbReference>
<organism evidence="2 3">
    <name type="scientific">Carnegiea gigantea</name>
    <dbReference type="NCBI Taxonomy" id="171969"/>
    <lineage>
        <taxon>Eukaryota</taxon>
        <taxon>Viridiplantae</taxon>
        <taxon>Streptophyta</taxon>
        <taxon>Embryophyta</taxon>
        <taxon>Tracheophyta</taxon>
        <taxon>Spermatophyta</taxon>
        <taxon>Magnoliopsida</taxon>
        <taxon>eudicotyledons</taxon>
        <taxon>Gunneridae</taxon>
        <taxon>Pentapetalae</taxon>
        <taxon>Caryophyllales</taxon>
        <taxon>Cactineae</taxon>
        <taxon>Cactaceae</taxon>
        <taxon>Cactoideae</taxon>
        <taxon>Echinocereeae</taxon>
        <taxon>Carnegiea</taxon>
    </lineage>
</organism>
<dbReference type="AlphaFoldDB" id="A0A9Q1JTU6"/>
<gene>
    <name evidence="2" type="ORF">Cgig2_011347</name>
</gene>
<evidence type="ECO:0000313" key="2">
    <source>
        <dbReference type="EMBL" id="KAJ8430884.1"/>
    </source>
</evidence>
<accession>A0A9Q1JTU6</accession>
<feature type="region of interest" description="Disordered" evidence="1">
    <location>
        <begin position="173"/>
        <end position="196"/>
    </location>
</feature>
<evidence type="ECO:0000256" key="1">
    <source>
        <dbReference type="SAM" id="MobiDB-lite"/>
    </source>
</evidence>
<comment type="caution">
    <text evidence="2">The sequence shown here is derived from an EMBL/GenBank/DDBJ whole genome shotgun (WGS) entry which is preliminary data.</text>
</comment>
<sequence>MANLVIVKQGNSLPLLVSLLGIQGSCQLMALTLGKFGEDRIEHVLDIVQNGHTWCRGHLNSLKEKNRDMVQGELDASWGWNKCMLKRQKFNRKSINEALNSRPTIFFEDQWRNTVEFWPSSPERVMTEDGKEPDKLQLFEATYKPKRPETKLNDASTIVLYCSLPNSHQEEQEFKKDFPSYKHSSPSGEDEFVPDDEGDQDVLMWELRPQWHWGLLGMLDDRLKYQQVKIGIGCNNREIQTCTIIFELKPSTMEFSGRGAPLKNYFVLAKDREADGEAHMTQAVLCV</sequence>